<proteinExistence type="predicted"/>
<feature type="region of interest" description="Disordered" evidence="1">
    <location>
        <begin position="145"/>
        <end position="180"/>
    </location>
</feature>
<dbReference type="AlphaFoldDB" id="G5HA72"/>
<accession>G5HA72</accession>
<dbReference type="RefSeq" id="WP_009134343.1">
    <property type="nucleotide sequence ID" value="NZ_CP102250.1"/>
</dbReference>
<dbReference type="HOGENOM" id="CLU_1493190_0_0_10"/>
<evidence type="ECO:0000313" key="3">
    <source>
        <dbReference type="Proteomes" id="UP000006008"/>
    </source>
</evidence>
<keyword evidence="3" id="KW-1185">Reference proteome</keyword>
<protein>
    <recommendedName>
        <fullName evidence="4">Lipoprotein</fullName>
    </recommendedName>
</protein>
<gene>
    <name evidence="2" type="ORF">HMPREF9450_01537</name>
</gene>
<evidence type="ECO:0000256" key="1">
    <source>
        <dbReference type="SAM" id="MobiDB-lite"/>
    </source>
</evidence>
<dbReference type="Proteomes" id="UP000006008">
    <property type="component" value="Unassembled WGS sequence"/>
</dbReference>
<dbReference type="PROSITE" id="PS51257">
    <property type="entry name" value="PROKAR_LIPOPROTEIN"/>
    <property type="match status" value="1"/>
</dbReference>
<organism evidence="2 3">
    <name type="scientific">Alistipes indistinctus YIT 12060</name>
    <dbReference type="NCBI Taxonomy" id="742725"/>
    <lineage>
        <taxon>Bacteria</taxon>
        <taxon>Pseudomonadati</taxon>
        <taxon>Bacteroidota</taxon>
        <taxon>Bacteroidia</taxon>
        <taxon>Bacteroidales</taxon>
        <taxon>Rikenellaceae</taxon>
        <taxon>Alistipes</taxon>
    </lineage>
</organism>
<dbReference type="GeneID" id="92815429"/>
<reference evidence="2 3" key="1">
    <citation type="submission" date="2011-08" db="EMBL/GenBank/DDBJ databases">
        <title>The Genome Sequence of Alistipes indistinctus YIT 12060.</title>
        <authorList>
            <consortium name="The Broad Institute Genome Sequencing Platform"/>
            <person name="Earl A."/>
            <person name="Ward D."/>
            <person name="Feldgarden M."/>
            <person name="Gevers D."/>
            <person name="Morotomi M."/>
            <person name="Young S.K."/>
            <person name="Zeng Q."/>
            <person name="Gargeya S."/>
            <person name="Fitzgerald M."/>
            <person name="Haas B."/>
            <person name="Abouelleil A."/>
            <person name="Alvarado L."/>
            <person name="Arachchi H.M."/>
            <person name="Berlin A."/>
            <person name="Brown A."/>
            <person name="Chapman S.B."/>
            <person name="Chen Z."/>
            <person name="Dunbar C."/>
            <person name="Freedman E."/>
            <person name="Gearin G."/>
            <person name="Gellesch M."/>
            <person name="Goldberg J."/>
            <person name="Griggs A."/>
            <person name="Gujja S."/>
            <person name="Heiman D."/>
            <person name="Howarth C."/>
            <person name="Larson L."/>
            <person name="Lui A."/>
            <person name="MacDonald P.J.P."/>
            <person name="Montmayeur A."/>
            <person name="Murphy C."/>
            <person name="Neiman D."/>
            <person name="Pearson M."/>
            <person name="Priest M."/>
            <person name="Roberts A."/>
            <person name="Saif S."/>
            <person name="Shea T."/>
            <person name="Shenoy N."/>
            <person name="Sisk P."/>
            <person name="Stolte C."/>
            <person name="Sykes S."/>
            <person name="Wortman J."/>
            <person name="Nusbaum C."/>
            <person name="Birren B."/>
        </authorList>
    </citation>
    <scope>NUCLEOTIDE SEQUENCE [LARGE SCALE GENOMIC DNA]</scope>
    <source>
        <strain evidence="2 3">YIT 12060</strain>
    </source>
</reference>
<dbReference type="EMBL" id="ADLD01000013">
    <property type="protein sequence ID" value="EHB91488.1"/>
    <property type="molecule type" value="Genomic_DNA"/>
</dbReference>
<evidence type="ECO:0000313" key="2">
    <source>
        <dbReference type="EMBL" id="EHB91488.1"/>
    </source>
</evidence>
<sequence>MKRLLLIAACLAFLAGCTKEDNVVRQKANLATKATQAHLNIQFMSFGNTLNFYIPEWDRYELTRVAITLYNVYIWPGAESPPIFNTSTWQYVTSQVIIAEASLSENALIHLTPESYMDANSVNIRSNGNYSFAWTVTGINTGSSGSGGGDSGGGTNPPGGGGNGGCDSCPARSVFNVPEQ</sequence>
<feature type="compositionally biased region" description="Gly residues" evidence="1">
    <location>
        <begin position="145"/>
        <end position="165"/>
    </location>
</feature>
<comment type="caution">
    <text evidence="2">The sequence shown here is derived from an EMBL/GenBank/DDBJ whole genome shotgun (WGS) entry which is preliminary data.</text>
</comment>
<evidence type="ECO:0008006" key="4">
    <source>
        <dbReference type="Google" id="ProtNLM"/>
    </source>
</evidence>
<name>G5HA72_9BACT</name>